<dbReference type="RefSeq" id="WP_139575213.1">
    <property type="nucleotide sequence ID" value="NZ_VDMA02000007.1"/>
</dbReference>
<keyword evidence="2" id="KW-1185">Reference proteome</keyword>
<protein>
    <submittedName>
        <fullName evidence="1">Uncharacterized protein</fullName>
    </submittedName>
</protein>
<dbReference type="EMBL" id="VDMA02000007">
    <property type="protein sequence ID" value="KAB8184594.1"/>
    <property type="molecule type" value="Genomic_DNA"/>
</dbReference>
<name>A0A5N6BVS1_9ACTN</name>
<evidence type="ECO:0000313" key="1">
    <source>
        <dbReference type="EMBL" id="KAB8184594.1"/>
    </source>
</evidence>
<dbReference type="Proteomes" id="UP000313066">
    <property type="component" value="Unassembled WGS sequence"/>
</dbReference>
<reference evidence="1 2" key="1">
    <citation type="submission" date="2019-10" db="EMBL/GenBank/DDBJ databases">
        <title>Nonomuraea sp. nov., isolated from Phyllanthus amarus.</title>
        <authorList>
            <person name="Klykleung N."/>
            <person name="Tanasupawat S."/>
        </authorList>
    </citation>
    <scope>NUCLEOTIDE SEQUENCE [LARGE SCALE GENOMIC DNA]</scope>
    <source>
        <strain evidence="1 2">CR1-09</strain>
    </source>
</reference>
<comment type="caution">
    <text evidence="1">The sequence shown here is derived from an EMBL/GenBank/DDBJ whole genome shotgun (WGS) entry which is preliminary data.</text>
</comment>
<accession>A0A5N6BVS1</accession>
<dbReference type="AlphaFoldDB" id="A0A5N6BVS1"/>
<gene>
    <name evidence="1" type="ORF">FH610_016045</name>
</gene>
<sequence length="162" mass="17797">MKLDAEPLQDEDERRQVKRVLRSLGSSVKVEVVVGLRESLPEPEVTKLTVRTPDVLLFSTGPNGKPLSWDGSKYCDSRGFDAWCSSGVKPSLTQEFETWVSLLGPGDEKALAAFGLHLDELKSVPDRGVHGFVLSGWPADLLPLADDPRVMSLRVADIVLEE</sequence>
<proteinExistence type="predicted"/>
<organism evidence="1 2">
    <name type="scientific">Microbispora catharanthi</name>
    <dbReference type="NCBI Taxonomy" id="1712871"/>
    <lineage>
        <taxon>Bacteria</taxon>
        <taxon>Bacillati</taxon>
        <taxon>Actinomycetota</taxon>
        <taxon>Actinomycetes</taxon>
        <taxon>Streptosporangiales</taxon>
        <taxon>Streptosporangiaceae</taxon>
        <taxon>Microbispora</taxon>
    </lineage>
</organism>
<evidence type="ECO:0000313" key="2">
    <source>
        <dbReference type="Proteomes" id="UP000313066"/>
    </source>
</evidence>